<comment type="function">
    <text evidence="7">Specifically dimethylates two adjacent adenosines (A1518 and A1519) in the loop of a conserved hairpin near the 3'-end of 16S rRNA in the 30S particle. May play a critical role in biogenesis of 30S subunits.</text>
</comment>
<dbReference type="InterPro" id="IPR001737">
    <property type="entry name" value="KsgA/Erm"/>
</dbReference>
<dbReference type="PANTHER" id="PTHR11727">
    <property type="entry name" value="DIMETHYLADENOSINE TRANSFERASE"/>
    <property type="match status" value="1"/>
</dbReference>
<evidence type="ECO:0000259" key="9">
    <source>
        <dbReference type="SMART" id="SM00650"/>
    </source>
</evidence>
<organism evidence="10 11">
    <name type="scientific">Candidatus Yonathbacteria bacterium CG_4_9_14_0_8_um_filter_46_47</name>
    <dbReference type="NCBI Taxonomy" id="1975106"/>
    <lineage>
        <taxon>Bacteria</taxon>
        <taxon>Candidatus Yonathiibacteriota</taxon>
    </lineage>
</organism>
<evidence type="ECO:0000256" key="1">
    <source>
        <dbReference type="ARBA" id="ARBA00022490"/>
    </source>
</evidence>
<evidence type="ECO:0000256" key="5">
    <source>
        <dbReference type="ARBA" id="ARBA00022691"/>
    </source>
</evidence>
<dbReference type="Gene3D" id="3.40.50.150">
    <property type="entry name" value="Vaccinia Virus protein VP39"/>
    <property type="match status" value="1"/>
</dbReference>
<dbReference type="NCBIfam" id="TIGR00755">
    <property type="entry name" value="ksgA"/>
    <property type="match status" value="1"/>
</dbReference>
<evidence type="ECO:0000256" key="8">
    <source>
        <dbReference type="PROSITE-ProRule" id="PRU01026"/>
    </source>
</evidence>
<dbReference type="AlphaFoldDB" id="A0A2M8D5Q4"/>
<feature type="binding site" evidence="7 8">
    <location>
        <position position="12"/>
    </location>
    <ligand>
        <name>S-adenosyl-L-methionine</name>
        <dbReference type="ChEBI" id="CHEBI:59789"/>
    </ligand>
</feature>
<comment type="subcellular location">
    <subcellularLocation>
        <location evidence="7">Cytoplasm</location>
    </subcellularLocation>
</comment>
<dbReference type="InterPro" id="IPR023165">
    <property type="entry name" value="rRNA_Ade_diMease-like_C"/>
</dbReference>
<dbReference type="PROSITE" id="PS01131">
    <property type="entry name" value="RRNA_A_DIMETH"/>
    <property type="match status" value="1"/>
</dbReference>
<dbReference type="InterPro" id="IPR020596">
    <property type="entry name" value="rRNA_Ade_Mease_Trfase_CS"/>
</dbReference>
<evidence type="ECO:0000313" key="10">
    <source>
        <dbReference type="EMBL" id="PJB81904.1"/>
    </source>
</evidence>
<comment type="caution">
    <text evidence="10">The sequence shown here is derived from an EMBL/GenBank/DDBJ whole genome shotgun (WGS) entry which is preliminary data.</text>
</comment>
<dbReference type="InterPro" id="IPR029063">
    <property type="entry name" value="SAM-dependent_MTases_sf"/>
</dbReference>
<evidence type="ECO:0000256" key="7">
    <source>
        <dbReference type="HAMAP-Rule" id="MF_00607"/>
    </source>
</evidence>
<feature type="binding site" evidence="7 8">
    <location>
        <position position="39"/>
    </location>
    <ligand>
        <name>S-adenosyl-L-methionine</name>
        <dbReference type="ChEBI" id="CHEBI:59789"/>
    </ligand>
</feature>
<feature type="binding site" evidence="7 8">
    <location>
        <position position="89"/>
    </location>
    <ligand>
        <name>S-adenosyl-L-methionine</name>
        <dbReference type="ChEBI" id="CHEBI:59789"/>
    </ligand>
</feature>
<evidence type="ECO:0000256" key="6">
    <source>
        <dbReference type="ARBA" id="ARBA00022884"/>
    </source>
</evidence>
<feature type="binding site" evidence="7 8">
    <location>
        <position position="109"/>
    </location>
    <ligand>
        <name>S-adenosyl-L-methionine</name>
        <dbReference type="ChEBI" id="CHEBI:59789"/>
    </ligand>
</feature>
<dbReference type="HAMAP" id="MF_00607">
    <property type="entry name" value="16SrRNA_methyltr_A"/>
    <property type="match status" value="1"/>
</dbReference>
<keyword evidence="4 7" id="KW-0808">Transferase</keyword>
<evidence type="ECO:0000256" key="2">
    <source>
        <dbReference type="ARBA" id="ARBA00022552"/>
    </source>
</evidence>
<dbReference type="Pfam" id="PF00398">
    <property type="entry name" value="RrnaAD"/>
    <property type="match status" value="1"/>
</dbReference>
<keyword evidence="5 7" id="KW-0949">S-adenosyl-L-methionine</keyword>
<name>A0A2M8D5Q4_9BACT</name>
<gene>
    <name evidence="7 10" type="primary">rsmA</name>
    <name evidence="7" type="synonym">ksgA</name>
    <name evidence="10" type="ORF">CO088_04250</name>
</gene>
<sequence length="270" mass="30084">MTMRAKKSLGQNFLVSRAVAAAMLRAADVAPEDIILEVGPGKGFITEFLLAAGAGKVVAVEKDDRLIDVLREKFAHAIKTGKCEIIHGDIMETDVENIRGGKPYKVVANIPYYITGELIRFLLENKTPPQKMVIMVQKEVAERIVARDGKESILSISVRAYGVPRYIKTVPARYFRPQPSVDSAILSIADISANHFTNTDKDLFFTIVKNGFAHKRKLLRGNLGNIYEKEAIKEIFNICAVKETARAEECGLVDWICITRGIKNHLTREL</sequence>
<dbReference type="InterPro" id="IPR020598">
    <property type="entry name" value="rRNA_Ade_methylase_Trfase_N"/>
</dbReference>
<feature type="domain" description="Ribosomal RNA adenine methylase transferase N-terminal" evidence="9">
    <location>
        <begin position="19"/>
        <end position="192"/>
    </location>
</feature>
<keyword evidence="3 7" id="KW-0489">Methyltransferase</keyword>
<feature type="binding site" evidence="7 8">
    <location>
        <position position="61"/>
    </location>
    <ligand>
        <name>S-adenosyl-L-methionine</name>
        <dbReference type="ChEBI" id="CHEBI:59789"/>
    </ligand>
</feature>
<dbReference type="GO" id="GO:0005829">
    <property type="term" value="C:cytosol"/>
    <property type="evidence" value="ECO:0007669"/>
    <property type="project" value="TreeGrafter"/>
</dbReference>
<dbReference type="Gene3D" id="1.10.8.100">
    <property type="entry name" value="Ribosomal RNA adenine dimethylase-like, domain 2"/>
    <property type="match status" value="1"/>
</dbReference>
<reference evidence="11" key="1">
    <citation type="submission" date="2017-09" db="EMBL/GenBank/DDBJ databases">
        <title>Depth-based differentiation of microbial function through sediment-hosted aquifers and enrichment of novel symbionts in the deep terrestrial subsurface.</title>
        <authorList>
            <person name="Probst A.J."/>
            <person name="Ladd B."/>
            <person name="Jarett J.K."/>
            <person name="Geller-Mcgrath D.E."/>
            <person name="Sieber C.M.K."/>
            <person name="Emerson J.B."/>
            <person name="Anantharaman K."/>
            <person name="Thomas B.C."/>
            <person name="Malmstrom R."/>
            <person name="Stieglmeier M."/>
            <person name="Klingl A."/>
            <person name="Woyke T."/>
            <person name="Ryan C.M."/>
            <person name="Banfield J.F."/>
        </authorList>
    </citation>
    <scope>NUCLEOTIDE SEQUENCE [LARGE SCALE GENOMIC DNA]</scope>
</reference>
<dbReference type="CDD" id="cd02440">
    <property type="entry name" value="AdoMet_MTases"/>
    <property type="match status" value="1"/>
</dbReference>
<keyword evidence="2 7" id="KW-0698">rRNA processing</keyword>
<dbReference type="SUPFAM" id="SSF53335">
    <property type="entry name" value="S-adenosyl-L-methionine-dependent methyltransferases"/>
    <property type="match status" value="1"/>
</dbReference>
<accession>A0A2M8D5Q4</accession>
<dbReference type="EMBL" id="PFTM01000069">
    <property type="protein sequence ID" value="PJB81904.1"/>
    <property type="molecule type" value="Genomic_DNA"/>
</dbReference>
<dbReference type="GO" id="GO:0052908">
    <property type="term" value="F:16S rRNA (adenine(1518)-N(6)/adenine(1519)-N(6))-dimethyltransferase activity"/>
    <property type="evidence" value="ECO:0007669"/>
    <property type="project" value="UniProtKB-EC"/>
</dbReference>
<dbReference type="PROSITE" id="PS51689">
    <property type="entry name" value="SAM_RNA_A_N6_MT"/>
    <property type="match status" value="1"/>
</dbReference>
<dbReference type="Proteomes" id="UP000229236">
    <property type="component" value="Unassembled WGS sequence"/>
</dbReference>
<proteinExistence type="inferred from homology"/>
<keyword evidence="6 7" id="KW-0694">RNA-binding</keyword>
<comment type="similarity">
    <text evidence="7">Belongs to the class I-like SAM-binding methyltransferase superfamily. rRNA adenine N(6)-methyltransferase family. RsmA subfamily.</text>
</comment>
<dbReference type="GO" id="GO:0003723">
    <property type="term" value="F:RNA binding"/>
    <property type="evidence" value="ECO:0007669"/>
    <property type="project" value="UniProtKB-UniRule"/>
</dbReference>
<feature type="binding site" evidence="7 8">
    <location>
        <position position="14"/>
    </location>
    <ligand>
        <name>S-adenosyl-L-methionine</name>
        <dbReference type="ChEBI" id="CHEBI:59789"/>
    </ligand>
</feature>
<dbReference type="SMART" id="SM00650">
    <property type="entry name" value="rADc"/>
    <property type="match status" value="1"/>
</dbReference>
<comment type="catalytic activity">
    <reaction evidence="7">
        <text>adenosine(1518)/adenosine(1519) in 16S rRNA + 4 S-adenosyl-L-methionine = N(6)-dimethyladenosine(1518)/N(6)-dimethyladenosine(1519) in 16S rRNA + 4 S-adenosyl-L-homocysteine + 4 H(+)</text>
        <dbReference type="Rhea" id="RHEA:19609"/>
        <dbReference type="Rhea" id="RHEA-COMP:10232"/>
        <dbReference type="Rhea" id="RHEA-COMP:10233"/>
        <dbReference type="ChEBI" id="CHEBI:15378"/>
        <dbReference type="ChEBI" id="CHEBI:57856"/>
        <dbReference type="ChEBI" id="CHEBI:59789"/>
        <dbReference type="ChEBI" id="CHEBI:74411"/>
        <dbReference type="ChEBI" id="CHEBI:74493"/>
        <dbReference type="EC" id="2.1.1.182"/>
    </reaction>
</comment>
<dbReference type="EC" id="2.1.1.182" evidence="7"/>
<evidence type="ECO:0000256" key="3">
    <source>
        <dbReference type="ARBA" id="ARBA00022603"/>
    </source>
</evidence>
<evidence type="ECO:0000313" key="11">
    <source>
        <dbReference type="Proteomes" id="UP000229236"/>
    </source>
</evidence>
<keyword evidence="1 7" id="KW-0963">Cytoplasm</keyword>
<dbReference type="PANTHER" id="PTHR11727:SF7">
    <property type="entry name" value="DIMETHYLADENOSINE TRANSFERASE-RELATED"/>
    <property type="match status" value="1"/>
</dbReference>
<evidence type="ECO:0000256" key="4">
    <source>
        <dbReference type="ARBA" id="ARBA00022679"/>
    </source>
</evidence>
<dbReference type="InterPro" id="IPR011530">
    <property type="entry name" value="rRNA_adenine_dimethylase"/>
</dbReference>
<protein>
    <recommendedName>
        <fullName evidence="7">Ribosomal RNA small subunit methyltransferase A</fullName>
        <ecNumber evidence="7">2.1.1.182</ecNumber>
    </recommendedName>
    <alternativeName>
        <fullName evidence="7">16S rRNA (adenine(1518)-N(6)/adenine(1519)-N(6))-dimethyltransferase</fullName>
    </alternativeName>
    <alternativeName>
        <fullName evidence="7">16S rRNA dimethyladenosine transferase</fullName>
    </alternativeName>
    <alternativeName>
        <fullName evidence="7">16S rRNA dimethylase</fullName>
    </alternativeName>
    <alternativeName>
        <fullName evidence="7">S-adenosylmethionine-6-N', N'-adenosyl(rRNA) dimethyltransferase</fullName>
    </alternativeName>
</protein>